<reference evidence="2" key="1">
    <citation type="submission" date="2022-09" db="EMBL/GenBank/DDBJ databases">
        <authorList>
            <person name="Yuan C."/>
            <person name="Ke Z."/>
        </authorList>
    </citation>
    <scope>NUCLEOTIDE SEQUENCE</scope>
    <source>
        <strain evidence="2">LB-8</strain>
    </source>
</reference>
<dbReference type="NCBIfam" id="TIGR00847">
    <property type="entry name" value="ccoS"/>
    <property type="match status" value="1"/>
</dbReference>
<name>A0A9X2XPQ6_9BACT</name>
<accession>A0A9X2XPQ6</accession>
<protein>
    <submittedName>
        <fullName evidence="2">Cbb3-type cytochrome oxidase assembly protein CcoS</fullName>
    </submittedName>
</protein>
<gene>
    <name evidence="2" type="primary">ccoS</name>
    <name evidence="2" type="ORF">OCK74_22655</name>
</gene>
<feature type="transmembrane region" description="Helical" evidence="1">
    <location>
        <begin position="6"/>
        <end position="26"/>
    </location>
</feature>
<reference evidence="2" key="2">
    <citation type="submission" date="2023-04" db="EMBL/GenBank/DDBJ databases">
        <title>Paracnuella aquatica gen. nov., sp. nov., a member of the family Chitinophagaceae isolated from a hot spring.</title>
        <authorList>
            <person name="Wang C."/>
        </authorList>
    </citation>
    <scope>NUCLEOTIDE SEQUENCE</scope>
    <source>
        <strain evidence="2">LB-8</strain>
    </source>
</reference>
<evidence type="ECO:0000313" key="2">
    <source>
        <dbReference type="EMBL" id="MCU7551938.1"/>
    </source>
</evidence>
<evidence type="ECO:0000313" key="3">
    <source>
        <dbReference type="Proteomes" id="UP001155483"/>
    </source>
</evidence>
<dbReference type="EMBL" id="JAOTIF010000025">
    <property type="protein sequence ID" value="MCU7551938.1"/>
    <property type="molecule type" value="Genomic_DNA"/>
</dbReference>
<dbReference type="Pfam" id="PF03597">
    <property type="entry name" value="FixS"/>
    <property type="match status" value="1"/>
</dbReference>
<proteinExistence type="predicted"/>
<evidence type="ECO:0000256" key="1">
    <source>
        <dbReference type="SAM" id="Phobius"/>
    </source>
</evidence>
<organism evidence="2 3">
    <name type="scientific">Paraflavisolibacter caeni</name>
    <dbReference type="NCBI Taxonomy" id="2982496"/>
    <lineage>
        <taxon>Bacteria</taxon>
        <taxon>Pseudomonadati</taxon>
        <taxon>Bacteroidota</taxon>
        <taxon>Chitinophagia</taxon>
        <taxon>Chitinophagales</taxon>
        <taxon>Chitinophagaceae</taxon>
        <taxon>Paraflavisolibacter</taxon>
    </lineage>
</organism>
<comment type="caution">
    <text evidence="2">The sequence shown here is derived from an EMBL/GenBank/DDBJ whole genome shotgun (WGS) entry which is preliminary data.</text>
</comment>
<keyword evidence="1" id="KW-1133">Transmembrane helix</keyword>
<dbReference type="AlphaFoldDB" id="A0A9X2XPQ6"/>
<dbReference type="InterPro" id="IPR004714">
    <property type="entry name" value="Cyt_oxidase_maturation_cbb3"/>
</dbReference>
<dbReference type="RefSeq" id="WP_279299375.1">
    <property type="nucleotide sequence ID" value="NZ_JAOTIF010000025.1"/>
</dbReference>
<keyword evidence="1" id="KW-0472">Membrane</keyword>
<dbReference type="PANTHER" id="PTHR41532:SF1">
    <property type="entry name" value="FIXS PROTEIN"/>
    <property type="match status" value="1"/>
</dbReference>
<keyword evidence="1" id="KW-0812">Transmembrane</keyword>
<keyword evidence="3" id="KW-1185">Reference proteome</keyword>
<dbReference type="Proteomes" id="UP001155483">
    <property type="component" value="Unassembled WGS sequence"/>
</dbReference>
<sequence length="58" mass="6321">MGVLVILIAISILVAGGFLAAFIWSVKKGQYDDDYTPSVRMLFDDNPSNNNNSNSKIS</sequence>
<dbReference type="PANTHER" id="PTHR41532">
    <property type="entry name" value="FIXS PROTEIN"/>
    <property type="match status" value="1"/>
</dbReference>